<accession>A0A3S8RL54</accession>
<proteinExistence type="predicted"/>
<name>A0A3S8RL54_9FIRM</name>
<dbReference type="Proteomes" id="UP000278804">
    <property type="component" value="Chromosome"/>
</dbReference>
<evidence type="ECO:0000313" key="2">
    <source>
        <dbReference type="Proteomes" id="UP000278804"/>
    </source>
</evidence>
<keyword evidence="2" id="KW-1185">Reference proteome</keyword>
<protein>
    <submittedName>
        <fullName evidence="1">Uncharacterized protein</fullName>
    </submittedName>
</protein>
<dbReference type="EMBL" id="CP034234">
    <property type="protein sequence ID" value="AZK43635.1"/>
    <property type="molecule type" value="Genomic_DNA"/>
</dbReference>
<evidence type="ECO:0000313" key="1">
    <source>
        <dbReference type="EMBL" id="AZK43635.1"/>
    </source>
</evidence>
<gene>
    <name evidence="1" type="ORF">EEI45_01465</name>
</gene>
<dbReference type="KEGG" id="eri:EEI45_01465"/>
<organism evidence="1 2">
    <name type="scientific">Erysipelothrix piscisicarius</name>
    <dbReference type="NCBI Taxonomy" id="2485784"/>
    <lineage>
        <taxon>Bacteria</taxon>
        <taxon>Bacillati</taxon>
        <taxon>Bacillota</taxon>
        <taxon>Erysipelotrichia</taxon>
        <taxon>Erysipelotrichales</taxon>
        <taxon>Erysipelotrichaceae</taxon>
        <taxon>Erysipelothrix</taxon>
    </lineage>
</organism>
<reference evidence="1 2" key="1">
    <citation type="journal article" date="2020" name="Int. J. Syst. Evol. Microbiol.">
        <title>Description of Erysipelothrix piscisicarius sp. nov., an emergent fish pathogen, and assessment of virulence using a tiger barb (Puntigrus tetrazona) infection model.</title>
        <authorList>
            <person name="Pomaranski E.K."/>
            <person name="Griffin M.J."/>
            <person name="Camus A.C."/>
            <person name="Armwood A.R."/>
            <person name="Shelley J."/>
            <person name="Waldbieser G.C."/>
            <person name="LaFrentz B.R."/>
            <person name="Garcia J.C."/>
            <person name="Yanong R."/>
            <person name="Soto E."/>
        </authorList>
    </citation>
    <scope>NUCLEOTIDE SEQUENCE [LARGE SCALE GENOMIC DNA]</scope>
    <source>
        <strain evidence="1 2">15TAL0474</strain>
    </source>
</reference>
<dbReference type="AlphaFoldDB" id="A0A3S8RL54"/>
<dbReference type="RefSeq" id="WP_125163853.1">
    <property type="nucleotide sequence ID" value="NZ_CP034234.1"/>
</dbReference>
<sequence length="292" mass="34371">MSSIAYISDEKMIEYHRINGNQTVNFWRLSLKGFERFDVGDLLFFLDRRYIHPQTKEKGIIGYGRAKTVRTMSVKRTWDQYGTMNGYTSFEMFEEAILNRTKDHEVPKQIQSIELEDLKFFAAPIYLHEVDFKLTKRLESFTYLEDDDQNTVLNLLNKGLEIGLDEWFTKVHKHELSERDIIQDLEHQRLRDILSSIRTEWTLIQESMISTNQEKYKIGPIGYTYYGNKTASISLPCSSLKNQIYPLLGISWVIKKELEDFKFSISLCIKNQTASQSYKDLIQQMNLELVDI</sequence>